<evidence type="ECO:0000313" key="29">
    <source>
        <dbReference type="Proteomes" id="UP000593560"/>
    </source>
</evidence>
<dbReference type="SMART" id="SM00220">
    <property type="entry name" value="S_TKc"/>
    <property type="match status" value="1"/>
</dbReference>
<dbReference type="FunFam" id="3.40.50.300:FF:000111">
    <property type="entry name" value="DEAD-box ATP-dependent RNA helicase"/>
    <property type="match status" value="1"/>
</dbReference>
<dbReference type="Gene3D" id="2.60.120.200">
    <property type="match status" value="1"/>
</dbReference>
<reference evidence="28 29" key="1">
    <citation type="journal article" date="2019" name="Genome Biol. Evol.">
        <title>Insights into the evolution of the New World diploid cottons (Gossypium, subgenus Houzingenia) based on genome sequencing.</title>
        <authorList>
            <person name="Grover C.E."/>
            <person name="Arick M.A. 2nd"/>
            <person name="Thrash A."/>
            <person name="Conover J.L."/>
            <person name="Sanders W.S."/>
            <person name="Peterson D.G."/>
            <person name="Frelichowski J.E."/>
            <person name="Scheffler J.A."/>
            <person name="Scheffler B.E."/>
            <person name="Wendel J.F."/>
        </authorList>
    </citation>
    <scope>NUCLEOTIDE SEQUENCE [LARGE SCALE GENOMIC DNA]</scope>
    <source>
        <strain evidence="28">0</strain>
        <tissue evidence="28">Leaf</tissue>
    </source>
</reference>
<dbReference type="SUPFAM" id="SSF52540">
    <property type="entry name" value="P-loop containing nucleoside triphosphate hydrolases"/>
    <property type="match status" value="1"/>
</dbReference>
<evidence type="ECO:0000256" key="18">
    <source>
        <dbReference type="ARBA" id="ARBA00023170"/>
    </source>
</evidence>
<evidence type="ECO:0000256" key="2">
    <source>
        <dbReference type="ARBA" id="ARBA00004251"/>
    </source>
</evidence>
<keyword evidence="17 24" id="KW-0472">Membrane</keyword>
<comment type="similarity">
    <text evidence="3">In the N-terminal section; belongs to the leguminous lectin family.</text>
</comment>
<keyword evidence="19" id="KW-0325">Glycoprotein</keyword>
<dbReference type="Gene3D" id="3.30.200.20">
    <property type="entry name" value="Phosphorylase Kinase, domain 1"/>
    <property type="match status" value="1"/>
</dbReference>
<keyword evidence="11 22" id="KW-0547">Nucleotide-binding</keyword>
<dbReference type="FunFam" id="1.10.510.10:FF:000240">
    <property type="entry name" value="Lectin-domain containing receptor kinase A4.3"/>
    <property type="match status" value="1"/>
</dbReference>
<dbReference type="Gene3D" id="3.40.50.300">
    <property type="entry name" value="P-loop containing nucleotide triphosphate hydrolases"/>
    <property type="match status" value="2"/>
</dbReference>
<dbReference type="PANTHER" id="PTHR27007">
    <property type="match status" value="1"/>
</dbReference>
<dbReference type="GO" id="GO:0004674">
    <property type="term" value="F:protein serine/threonine kinase activity"/>
    <property type="evidence" value="ECO:0007669"/>
    <property type="project" value="UniProtKB-KW"/>
</dbReference>
<dbReference type="GO" id="GO:0004386">
    <property type="term" value="F:helicase activity"/>
    <property type="evidence" value="ECO:0007669"/>
    <property type="project" value="UniProtKB-KW"/>
</dbReference>
<evidence type="ECO:0000256" key="7">
    <source>
        <dbReference type="ARBA" id="ARBA00022679"/>
    </source>
</evidence>
<dbReference type="InterPro" id="IPR001220">
    <property type="entry name" value="Legume_lectin_dom"/>
</dbReference>
<keyword evidence="5" id="KW-1003">Cell membrane</keyword>
<dbReference type="FunFam" id="3.30.200.20:FF:000178">
    <property type="entry name" value="serine/threonine-protein kinase PBS1-like"/>
    <property type="match status" value="1"/>
</dbReference>
<dbReference type="InterPro" id="IPR011545">
    <property type="entry name" value="DEAD/DEAH_box_helicase_dom"/>
</dbReference>
<dbReference type="PROSITE" id="PS00108">
    <property type="entry name" value="PROTEIN_KINASE_ST"/>
    <property type="match status" value="1"/>
</dbReference>
<sequence length="1176" mass="132642">MGETRDNDAYEEELLDYEEEEEKAPDSVTTKVNGEGGKKGYVGIHSSGFRDFLLKPELLRAIVDSGFEHPSEGKYLTLLPFLYLLAFIYSSTFKATVIYHYHKVSIKWVTEVIFYLLRVPSMHFSLVLHQCNMNAFPKPYWQIEPSPGQVIALVLCHTRELAYQICHEFERFSTYLPDIKVAVFYGGVNIKVHKDLLKNECPHIVVGTPGRILALTRDKDLSLKNVRHFILDECDKMLESLDMRRDVQEIFKMTPHDKQVMMFSATLSKEIRPICEEARQMDKNLNSRMSIHIHIVLDSICLTKLPNMIYCDICSFQPMEIYVDDEAKLTLHGLVQHYIKLSEMEKNRKLNDLLDALDFNQVVIFVKSVNRAAELNKLLVECNFPSICIHSGMSQEERLTRYKGFKEGHKRILVATDLVGRGIDIERVNIVINYDMPDSADTYLHRVGRAGRFGTKGLAITFVSSASDSDVLNQVQERFEVDIKELPEQIDTSTYSMFPFVVHLSQIWNAFKSVAWEEQQMQYRSKFAEKDKHLHFLFESNDTGYYWLACTNGSLICMGSVTAGNGYLSLTPEPNNNSTSPLEKVGRVLFHHPVVAWPASFSTTFTIRISPFPNSNVSGDGMAFIFAQDNASSPPSSTGSYLGIMGPPTQGGVVQQLAVELDTYKNEWDPDANHIGIDTISIINPVAAESLNATGIDLKSGRNIKVRIDYHGWKKLLEISMAYSGDMLVSVLNHFIEMEDTVPSSVFVGFTAATGRVPESHHILDWTFSTIPLPDLNNHGSKYDKMKTILLIVVPLIMGLLIVLICFLPSFRRLVKRKKEMVKQKVDIEIRSRTAANVPKMFTHKMLAKATHNFSKENLLGTGGFGSVYKGTLKDDPPTIVAVKKISATSKQGEKEYFAEICTIGRLRHKNIVQLQGWCHEGKHHLLVYEYMPNGSLDRYIGKQFLDWDTRFKILTGLASALLYLHEDSSNPVVHRDVKPNNVMLDEEFNAHLGDFGLARLLQNDDSVTTMLAGTPGYLAPELGFTGKSTPESDVYSFGMVVIEVVCGRRSKGIMDENSLVDYVWNSYGQNELLNCVDPKLESELDEEEVKRTLIVGLACLHPDFTQRPKIRKVVQIFLNPDEPLMDLPESRPSAVYITVSSSGSTTTTNIESKSAPQLPSLDSSKADDVVLQCDF</sequence>
<evidence type="ECO:0000256" key="17">
    <source>
        <dbReference type="ARBA" id="ARBA00023136"/>
    </source>
</evidence>
<evidence type="ECO:0000256" key="6">
    <source>
        <dbReference type="ARBA" id="ARBA00022527"/>
    </source>
</evidence>
<evidence type="ECO:0000256" key="15">
    <source>
        <dbReference type="ARBA" id="ARBA00022840"/>
    </source>
</evidence>
<dbReference type="Pfam" id="PF00270">
    <property type="entry name" value="DEAD"/>
    <property type="match status" value="1"/>
</dbReference>
<evidence type="ECO:0000256" key="24">
    <source>
        <dbReference type="SAM" id="Phobius"/>
    </source>
</evidence>
<dbReference type="SUPFAM" id="SSF56112">
    <property type="entry name" value="Protein kinase-like (PK-like)"/>
    <property type="match status" value="1"/>
</dbReference>
<evidence type="ECO:0000256" key="20">
    <source>
        <dbReference type="ARBA" id="ARBA00023242"/>
    </source>
</evidence>
<evidence type="ECO:0000256" key="11">
    <source>
        <dbReference type="ARBA" id="ARBA00022741"/>
    </source>
</evidence>
<evidence type="ECO:0000259" key="25">
    <source>
        <dbReference type="PROSITE" id="PS50011"/>
    </source>
</evidence>
<dbReference type="InterPro" id="IPR050528">
    <property type="entry name" value="L-type_Lectin-RKs"/>
</dbReference>
<feature type="binding site" evidence="22">
    <location>
        <position position="885"/>
    </location>
    <ligand>
        <name>ATP</name>
        <dbReference type="ChEBI" id="CHEBI:30616"/>
    </ligand>
</feature>
<keyword evidence="9" id="KW-0732">Signal</keyword>
<evidence type="ECO:0000256" key="21">
    <source>
        <dbReference type="ARBA" id="ARBA00038213"/>
    </source>
</evidence>
<dbReference type="GO" id="GO:0002229">
    <property type="term" value="P:defense response to oomycetes"/>
    <property type="evidence" value="ECO:0007669"/>
    <property type="project" value="UniProtKB-ARBA"/>
</dbReference>
<dbReference type="Proteomes" id="UP000593560">
    <property type="component" value="Unassembled WGS sequence"/>
</dbReference>
<dbReference type="EMBL" id="JABFAD010000009">
    <property type="protein sequence ID" value="MBA0806997.1"/>
    <property type="molecule type" value="Genomic_DNA"/>
</dbReference>
<dbReference type="GO" id="GO:0030246">
    <property type="term" value="F:carbohydrate binding"/>
    <property type="evidence" value="ECO:0007669"/>
    <property type="project" value="UniProtKB-KW"/>
</dbReference>
<dbReference type="InterPro" id="IPR008271">
    <property type="entry name" value="Ser/Thr_kinase_AS"/>
</dbReference>
<comment type="caution">
    <text evidence="28">The sequence shown here is derived from an EMBL/GenBank/DDBJ whole genome shotgun (WGS) entry which is preliminary data.</text>
</comment>
<dbReference type="PROSITE" id="PS50011">
    <property type="entry name" value="PROTEIN_KINASE_DOM"/>
    <property type="match status" value="1"/>
</dbReference>
<protein>
    <recommendedName>
        <fullName evidence="30">Non-specific serine/threonine protein kinase</fullName>
    </recommendedName>
</protein>
<dbReference type="CDD" id="cd18787">
    <property type="entry name" value="SF2_C_DEAD"/>
    <property type="match status" value="1"/>
</dbReference>
<organism evidence="28 29">
    <name type="scientific">Gossypium harknessii</name>
    <dbReference type="NCBI Taxonomy" id="34285"/>
    <lineage>
        <taxon>Eukaryota</taxon>
        <taxon>Viridiplantae</taxon>
        <taxon>Streptophyta</taxon>
        <taxon>Embryophyta</taxon>
        <taxon>Tracheophyta</taxon>
        <taxon>Spermatophyta</taxon>
        <taxon>Magnoliopsida</taxon>
        <taxon>eudicotyledons</taxon>
        <taxon>Gunneridae</taxon>
        <taxon>Pentapetalae</taxon>
        <taxon>rosids</taxon>
        <taxon>malvids</taxon>
        <taxon>Malvales</taxon>
        <taxon>Malvaceae</taxon>
        <taxon>Malvoideae</taxon>
        <taxon>Gossypium</taxon>
    </lineage>
</organism>
<evidence type="ECO:0000256" key="5">
    <source>
        <dbReference type="ARBA" id="ARBA00022475"/>
    </source>
</evidence>
<evidence type="ECO:0000256" key="19">
    <source>
        <dbReference type="ARBA" id="ARBA00023180"/>
    </source>
</evidence>
<keyword evidence="10" id="KW-0430">Lectin</keyword>
<dbReference type="Pfam" id="PF00069">
    <property type="entry name" value="Pkinase"/>
    <property type="match status" value="1"/>
</dbReference>
<feature type="compositionally biased region" description="Acidic residues" evidence="23">
    <location>
        <begin position="9"/>
        <end position="23"/>
    </location>
</feature>
<keyword evidence="29" id="KW-1185">Reference proteome</keyword>
<evidence type="ECO:0000256" key="13">
    <source>
        <dbReference type="ARBA" id="ARBA00022801"/>
    </source>
</evidence>
<keyword evidence="20" id="KW-0539">Nucleus</keyword>
<keyword evidence="18" id="KW-0675">Receptor</keyword>
<keyword evidence="15 22" id="KW-0067">ATP-binding</keyword>
<feature type="domain" description="Helicase ATP-binding" evidence="26">
    <location>
        <begin position="140"/>
        <end position="285"/>
    </location>
</feature>
<dbReference type="GO" id="GO:0005886">
    <property type="term" value="C:plasma membrane"/>
    <property type="evidence" value="ECO:0007669"/>
    <property type="project" value="UniProtKB-SubCell"/>
</dbReference>
<keyword evidence="8 24" id="KW-0812">Transmembrane</keyword>
<keyword evidence="13" id="KW-0378">Hydrolase</keyword>
<evidence type="ECO:0000256" key="23">
    <source>
        <dbReference type="SAM" id="MobiDB-lite"/>
    </source>
</evidence>
<evidence type="ECO:0000259" key="26">
    <source>
        <dbReference type="PROSITE" id="PS51192"/>
    </source>
</evidence>
<dbReference type="CDD" id="cd06899">
    <property type="entry name" value="lectin_legume_LecRK_Arcelin_ConA"/>
    <property type="match status" value="1"/>
</dbReference>
<dbReference type="PROSITE" id="PS51194">
    <property type="entry name" value="HELICASE_CTER"/>
    <property type="match status" value="1"/>
</dbReference>
<evidence type="ECO:0000256" key="12">
    <source>
        <dbReference type="ARBA" id="ARBA00022777"/>
    </source>
</evidence>
<evidence type="ECO:0000256" key="16">
    <source>
        <dbReference type="ARBA" id="ARBA00022989"/>
    </source>
</evidence>
<feature type="region of interest" description="Disordered" evidence="23">
    <location>
        <begin position="1"/>
        <end position="30"/>
    </location>
</feature>
<dbReference type="SMART" id="SM00490">
    <property type="entry name" value="HELICc"/>
    <property type="match status" value="1"/>
</dbReference>
<evidence type="ECO:0000256" key="8">
    <source>
        <dbReference type="ARBA" id="ARBA00022692"/>
    </source>
</evidence>
<evidence type="ECO:0008006" key="30">
    <source>
        <dbReference type="Google" id="ProtNLM"/>
    </source>
</evidence>
<dbReference type="OrthoDB" id="1925696at2759"/>
<dbReference type="PROSITE" id="PS00307">
    <property type="entry name" value="LECTIN_LEGUME_BETA"/>
    <property type="match status" value="1"/>
</dbReference>
<evidence type="ECO:0000256" key="10">
    <source>
        <dbReference type="ARBA" id="ARBA00022734"/>
    </source>
</evidence>
<feature type="transmembrane region" description="Helical" evidence="24">
    <location>
        <begin position="789"/>
        <end position="811"/>
    </location>
</feature>
<comment type="subcellular location">
    <subcellularLocation>
        <location evidence="2">Cell membrane</location>
        <topology evidence="2">Single-pass type I membrane protein</topology>
    </subcellularLocation>
    <subcellularLocation>
        <location evidence="1">Nucleus</location>
    </subcellularLocation>
</comment>
<proteinExistence type="inferred from homology"/>
<evidence type="ECO:0000313" key="28">
    <source>
        <dbReference type="EMBL" id="MBA0806997.1"/>
    </source>
</evidence>
<gene>
    <name evidence="28" type="ORF">Gohar_022833</name>
</gene>
<dbReference type="InterPro" id="IPR000719">
    <property type="entry name" value="Prot_kinase_dom"/>
</dbReference>
<dbReference type="Gene3D" id="1.10.510.10">
    <property type="entry name" value="Transferase(Phosphotransferase) domain 1"/>
    <property type="match status" value="1"/>
</dbReference>
<keyword evidence="6" id="KW-0723">Serine/threonine-protein kinase</keyword>
<dbReference type="InterPro" id="IPR014001">
    <property type="entry name" value="Helicase_ATP-bd"/>
</dbReference>
<evidence type="ECO:0000256" key="14">
    <source>
        <dbReference type="ARBA" id="ARBA00022806"/>
    </source>
</evidence>
<keyword evidence="12" id="KW-0418">Kinase</keyword>
<dbReference type="Pfam" id="PF00139">
    <property type="entry name" value="Lectin_legB"/>
    <property type="match status" value="1"/>
</dbReference>
<dbReference type="SMART" id="SM00487">
    <property type="entry name" value="DEXDc"/>
    <property type="match status" value="1"/>
</dbReference>
<accession>A0A7J9HB20</accession>
<dbReference type="PROSITE" id="PS00107">
    <property type="entry name" value="PROTEIN_KINASE_ATP"/>
    <property type="match status" value="1"/>
</dbReference>
<dbReference type="InterPro" id="IPR011009">
    <property type="entry name" value="Kinase-like_dom_sf"/>
</dbReference>
<feature type="domain" description="Protein kinase" evidence="25">
    <location>
        <begin position="854"/>
        <end position="1126"/>
    </location>
</feature>
<dbReference type="GO" id="GO:0005524">
    <property type="term" value="F:ATP binding"/>
    <property type="evidence" value="ECO:0007669"/>
    <property type="project" value="UniProtKB-UniRule"/>
</dbReference>
<dbReference type="SUPFAM" id="SSF49899">
    <property type="entry name" value="Concanavalin A-like lectins/glucanases"/>
    <property type="match status" value="1"/>
</dbReference>
<dbReference type="InterPro" id="IPR001650">
    <property type="entry name" value="Helicase_C-like"/>
</dbReference>
<evidence type="ECO:0000259" key="27">
    <source>
        <dbReference type="PROSITE" id="PS51194"/>
    </source>
</evidence>
<dbReference type="InterPro" id="IPR017441">
    <property type="entry name" value="Protein_kinase_ATP_BS"/>
</dbReference>
<dbReference type="InterPro" id="IPR019825">
    <property type="entry name" value="Lectin_legB_Mn/Ca_BS"/>
</dbReference>
<dbReference type="PROSITE" id="PS51192">
    <property type="entry name" value="HELICASE_ATP_BIND_1"/>
    <property type="match status" value="1"/>
</dbReference>
<evidence type="ECO:0000256" key="4">
    <source>
        <dbReference type="ARBA" id="ARBA00010217"/>
    </source>
</evidence>
<dbReference type="Pfam" id="PF00271">
    <property type="entry name" value="Helicase_C"/>
    <property type="match status" value="1"/>
</dbReference>
<comment type="similarity">
    <text evidence="4">In the C-terminal section; belongs to the protein kinase superfamily. Ser/Thr protein kinase family.</text>
</comment>
<evidence type="ECO:0000256" key="1">
    <source>
        <dbReference type="ARBA" id="ARBA00004123"/>
    </source>
</evidence>
<keyword evidence="7" id="KW-0808">Transferase</keyword>
<keyword evidence="16 24" id="KW-1133">Transmembrane helix</keyword>
<dbReference type="GO" id="GO:0016787">
    <property type="term" value="F:hydrolase activity"/>
    <property type="evidence" value="ECO:0007669"/>
    <property type="project" value="UniProtKB-KW"/>
</dbReference>
<evidence type="ECO:0000256" key="9">
    <source>
        <dbReference type="ARBA" id="ARBA00022729"/>
    </source>
</evidence>
<dbReference type="GO" id="GO:0005634">
    <property type="term" value="C:nucleus"/>
    <property type="evidence" value="ECO:0007669"/>
    <property type="project" value="UniProtKB-SubCell"/>
</dbReference>
<comment type="similarity">
    <text evidence="21">Belongs to the DEAD box helicase family. DECD subfamily.</text>
</comment>
<dbReference type="CDD" id="cd14066">
    <property type="entry name" value="STKc_IRAK"/>
    <property type="match status" value="1"/>
</dbReference>
<feature type="domain" description="Helicase C-terminal" evidence="27">
    <location>
        <begin position="349"/>
        <end position="494"/>
    </location>
</feature>
<keyword evidence="14" id="KW-0347">Helicase</keyword>
<dbReference type="InterPro" id="IPR027417">
    <property type="entry name" value="P-loop_NTPase"/>
</dbReference>
<dbReference type="AlphaFoldDB" id="A0A7J9HB20"/>
<dbReference type="InterPro" id="IPR013320">
    <property type="entry name" value="ConA-like_dom_sf"/>
</dbReference>
<name>A0A7J9HB20_9ROSI</name>
<dbReference type="GO" id="GO:0003676">
    <property type="term" value="F:nucleic acid binding"/>
    <property type="evidence" value="ECO:0007669"/>
    <property type="project" value="InterPro"/>
</dbReference>
<evidence type="ECO:0000256" key="22">
    <source>
        <dbReference type="PROSITE-ProRule" id="PRU10141"/>
    </source>
</evidence>
<evidence type="ECO:0000256" key="3">
    <source>
        <dbReference type="ARBA" id="ARBA00008536"/>
    </source>
</evidence>